<dbReference type="Pfam" id="PF00295">
    <property type="entry name" value="Glyco_hydro_28"/>
    <property type="match status" value="1"/>
</dbReference>
<dbReference type="GO" id="GO:0071555">
    <property type="term" value="P:cell wall organization"/>
    <property type="evidence" value="ECO:0007669"/>
    <property type="project" value="UniProtKB-KW"/>
</dbReference>
<evidence type="ECO:0000256" key="5">
    <source>
        <dbReference type="ARBA" id="ARBA00022737"/>
    </source>
</evidence>
<dbReference type="GO" id="GO:0047911">
    <property type="term" value="F:galacturan 1,4-alpha-galacturonidase activity"/>
    <property type="evidence" value="ECO:0007669"/>
    <property type="project" value="UniProtKB-EC"/>
</dbReference>
<keyword evidence="9 16" id="KW-0326">Glycosidase</keyword>
<evidence type="ECO:0000256" key="1">
    <source>
        <dbReference type="ARBA" id="ARBA00004613"/>
    </source>
</evidence>
<dbReference type="AlphaFoldDB" id="A0A7D8UYQ5"/>
<evidence type="ECO:0000256" key="10">
    <source>
        <dbReference type="ARBA" id="ARBA00023316"/>
    </source>
</evidence>
<comment type="catalytic activity">
    <reaction evidence="14">
        <text>[(1-&gt;4)-alpha-D-galacturonosyl](n) + H2O = alpha-D-galacturonate + [(1-&gt;4)-alpha-D-galacturonosyl](n-1)</text>
        <dbReference type="Rhea" id="RHEA:14117"/>
        <dbReference type="Rhea" id="RHEA-COMP:14570"/>
        <dbReference type="Rhea" id="RHEA-COMP:14572"/>
        <dbReference type="ChEBI" id="CHEBI:15377"/>
        <dbReference type="ChEBI" id="CHEBI:58658"/>
        <dbReference type="ChEBI" id="CHEBI:140523"/>
        <dbReference type="EC" id="3.2.1.67"/>
    </reaction>
</comment>
<accession>A0A7D8UYQ5</accession>
<dbReference type="EC" id="3.2.1.67" evidence="11"/>
<sequence>MHFKLPVILAVTSVTLSISNPTWQAEDSWIQSSEGHQAPEHTSPRPSISCFPKTPHTPPPWSPSRNKVCYVKSYNDSVTDDSTYVLDALHDCNNGGHVVFKQGVKYTIGTALDLTFLNHIDIDVQSYIQFSNDTTYWQANSFRFVFQNVTSFFKLGGNDVNIFGGGTIDGNGQIWYDLYASNIYTLRPVLFGLDGLHNSTISNLVLRYSPEYYHFIANSTNVVFDNIDIAGGSKSANVAKNTDGWDTYRSSDIVIQNSHINNGDGKLPVTGLNFTDIKNLDCVSFKPNSTNILIQNLFCNGSHGISVGSLGQYVGEFDIVQNIYVYNVSMHNASDGARIKVWPNAPSALSGDLQGGGGSGLVQNITYDTITIDNVDYAIEVDQCYGQSNLTLCLEYPSPLTISDVLFKNFQGKTSKKYAPETTTFACSSDSACSNIVAQGIDVQSTGGERDAFCLNVDVGTLDVNCTDTYKGFN</sequence>
<dbReference type="PANTHER" id="PTHR31736:SF14">
    <property type="entry name" value="EXOPOLYGALACTURONASE X-1-RELATED"/>
    <property type="match status" value="1"/>
</dbReference>
<evidence type="ECO:0000256" key="13">
    <source>
        <dbReference type="ARBA" id="ARBA00043142"/>
    </source>
</evidence>
<dbReference type="InterPro" id="IPR012334">
    <property type="entry name" value="Pectin_lyas_fold"/>
</dbReference>
<evidence type="ECO:0000313" key="20">
    <source>
        <dbReference type="Proteomes" id="UP000481288"/>
    </source>
</evidence>
<feature type="chain" id="PRO_5028799679" description="galacturonan 1,4-alpha-galacturonidase" evidence="18">
    <location>
        <begin position="18"/>
        <end position="474"/>
    </location>
</feature>
<dbReference type="SMART" id="SM00710">
    <property type="entry name" value="PbH1"/>
    <property type="match status" value="6"/>
</dbReference>
<dbReference type="Proteomes" id="UP000481288">
    <property type="component" value="Unassembled WGS sequence"/>
</dbReference>
<dbReference type="InterPro" id="IPR011050">
    <property type="entry name" value="Pectin_lyase_fold/virulence"/>
</dbReference>
<evidence type="ECO:0000256" key="9">
    <source>
        <dbReference type="ARBA" id="ARBA00023295"/>
    </source>
</evidence>
<comment type="subcellular location">
    <subcellularLocation>
        <location evidence="1">Secreted</location>
    </subcellularLocation>
</comment>
<dbReference type="PROSITE" id="PS00502">
    <property type="entry name" value="POLYGALACTURONASE"/>
    <property type="match status" value="1"/>
</dbReference>
<comment type="similarity">
    <text evidence="2 16">Belongs to the glycosyl hydrolase 28 family.</text>
</comment>
<evidence type="ECO:0000313" key="19">
    <source>
        <dbReference type="EMBL" id="TVY53318.1"/>
    </source>
</evidence>
<dbReference type="GO" id="GO:0045490">
    <property type="term" value="P:pectin catabolic process"/>
    <property type="evidence" value="ECO:0007669"/>
    <property type="project" value="UniProtKB-ARBA"/>
</dbReference>
<dbReference type="PANTHER" id="PTHR31736">
    <property type="match status" value="1"/>
</dbReference>
<dbReference type="InterPro" id="IPR006626">
    <property type="entry name" value="PbH1"/>
</dbReference>
<keyword evidence="3" id="KW-0964">Secreted</keyword>
<dbReference type="GO" id="GO:0004650">
    <property type="term" value="F:polygalacturonase activity"/>
    <property type="evidence" value="ECO:0007669"/>
    <property type="project" value="InterPro"/>
</dbReference>
<keyword evidence="4 18" id="KW-0732">Signal</keyword>
<keyword evidence="20" id="KW-1185">Reference proteome</keyword>
<evidence type="ECO:0000256" key="7">
    <source>
        <dbReference type="ARBA" id="ARBA00023157"/>
    </source>
</evidence>
<gene>
    <name evidence="19" type="primary">pgaX</name>
    <name evidence="19" type="ORF">LCER1_G006844</name>
</gene>
<evidence type="ECO:0000256" key="18">
    <source>
        <dbReference type="SAM" id="SignalP"/>
    </source>
</evidence>
<dbReference type="EMBL" id="QGMG01000471">
    <property type="protein sequence ID" value="TVY53318.1"/>
    <property type="molecule type" value="Genomic_DNA"/>
</dbReference>
<keyword evidence="5" id="KW-0677">Repeat</keyword>
<feature type="region of interest" description="Disordered" evidence="17">
    <location>
        <begin position="28"/>
        <end position="59"/>
    </location>
</feature>
<evidence type="ECO:0000256" key="12">
    <source>
        <dbReference type="ARBA" id="ARBA00041604"/>
    </source>
</evidence>
<evidence type="ECO:0000256" key="6">
    <source>
        <dbReference type="ARBA" id="ARBA00022801"/>
    </source>
</evidence>
<name>A0A7D8UYQ5_9HELO</name>
<keyword evidence="7" id="KW-1015">Disulfide bond</keyword>
<evidence type="ECO:0000256" key="2">
    <source>
        <dbReference type="ARBA" id="ARBA00008834"/>
    </source>
</evidence>
<evidence type="ECO:0000256" key="3">
    <source>
        <dbReference type="ARBA" id="ARBA00022525"/>
    </source>
</evidence>
<dbReference type="InterPro" id="IPR000743">
    <property type="entry name" value="Glyco_hydro_28"/>
</dbReference>
<evidence type="ECO:0000256" key="16">
    <source>
        <dbReference type="RuleBase" id="RU361169"/>
    </source>
</evidence>
<comment type="caution">
    <text evidence="19">The sequence shown here is derived from an EMBL/GenBank/DDBJ whole genome shotgun (WGS) entry which is preliminary data.</text>
</comment>
<keyword evidence="10" id="KW-0961">Cell wall biogenesis/degradation</keyword>
<dbReference type="SUPFAM" id="SSF51126">
    <property type="entry name" value="Pectin lyase-like"/>
    <property type="match status" value="1"/>
</dbReference>
<proteinExistence type="inferred from homology"/>
<dbReference type="OrthoDB" id="187139at2759"/>
<dbReference type="Gene3D" id="2.160.20.10">
    <property type="entry name" value="Single-stranded right-handed beta-helix, Pectin lyase-like"/>
    <property type="match status" value="1"/>
</dbReference>
<evidence type="ECO:0000256" key="8">
    <source>
        <dbReference type="ARBA" id="ARBA00023180"/>
    </source>
</evidence>
<dbReference type="GO" id="GO:0005576">
    <property type="term" value="C:extracellular region"/>
    <property type="evidence" value="ECO:0007669"/>
    <property type="project" value="UniProtKB-SubCell"/>
</dbReference>
<keyword evidence="6 16" id="KW-0378">Hydrolase</keyword>
<evidence type="ECO:0000256" key="11">
    <source>
        <dbReference type="ARBA" id="ARBA00038933"/>
    </source>
</evidence>
<evidence type="ECO:0000256" key="15">
    <source>
        <dbReference type="PROSITE-ProRule" id="PRU10052"/>
    </source>
</evidence>
<evidence type="ECO:0000256" key="17">
    <source>
        <dbReference type="SAM" id="MobiDB-lite"/>
    </source>
</evidence>
<feature type="active site" evidence="15">
    <location>
        <position position="303"/>
    </location>
</feature>
<dbReference type="FunFam" id="2.160.20.10:FF:000027">
    <property type="entry name" value="Probable exopolygalacturonase X"/>
    <property type="match status" value="1"/>
</dbReference>
<evidence type="ECO:0000256" key="4">
    <source>
        <dbReference type="ARBA" id="ARBA00022729"/>
    </source>
</evidence>
<protein>
    <recommendedName>
        <fullName evidence="11">galacturonan 1,4-alpha-galacturonidase</fullName>
        <ecNumber evidence="11">3.2.1.67</ecNumber>
    </recommendedName>
    <alternativeName>
        <fullName evidence="13">Galacturan 1,4-alpha-galacturonidase</fullName>
    </alternativeName>
    <alternativeName>
        <fullName evidence="12">Poly(1,4-alpha-D-galacturonide)galacturonohydrolase</fullName>
    </alternativeName>
</protein>
<organism evidence="19 20">
    <name type="scientific">Lachnellula cervina</name>
    <dbReference type="NCBI Taxonomy" id="1316786"/>
    <lineage>
        <taxon>Eukaryota</taxon>
        <taxon>Fungi</taxon>
        <taxon>Dikarya</taxon>
        <taxon>Ascomycota</taxon>
        <taxon>Pezizomycotina</taxon>
        <taxon>Leotiomycetes</taxon>
        <taxon>Helotiales</taxon>
        <taxon>Lachnaceae</taxon>
        <taxon>Lachnellula</taxon>
    </lineage>
</organism>
<keyword evidence="8" id="KW-0325">Glycoprotein</keyword>
<feature type="signal peptide" evidence="18">
    <location>
        <begin position="1"/>
        <end position="17"/>
    </location>
</feature>
<evidence type="ECO:0000256" key="14">
    <source>
        <dbReference type="ARBA" id="ARBA00048766"/>
    </source>
</evidence>
<reference evidence="19 20" key="1">
    <citation type="submission" date="2018-05" db="EMBL/GenBank/DDBJ databases">
        <title>Whole genome sequencing for identification of molecular markers to develop diagnostic detection tools for the regulated plant pathogen Lachnellula willkommii.</title>
        <authorList>
            <person name="Giroux E."/>
            <person name="Bilodeau G."/>
        </authorList>
    </citation>
    <scope>NUCLEOTIDE SEQUENCE [LARGE SCALE GENOMIC DNA]</scope>
    <source>
        <strain evidence="19 20">CBS 625.97</strain>
    </source>
</reference>